<evidence type="ECO:0000313" key="1">
    <source>
        <dbReference type="EMBL" id="VDL93634.1"/>
    </source>
</evidence>
<reference evidence="1 2" key="2">
    <citation type="submission" date="2018-11" db="EMBL/GenBank/DDBJ databases">
        <authorList>
            <consortium name="Pathogen Informatics"/>
        </authorList>
    </citation>
    <scope>NUCLEOTIDE SEQUENCE [LARGE SCALE GENOMIC DNA]</scope>
    <source>
        <strain evidence="1 2">NST_G2</strain>
    </source>
</reference>
<keyword evidence="2" id="KW-1185">Reference proteome</keyword>
<accession>A0A183SSQ1</accession>
<protein>
    <submittedName>
        <fullName evidence="3">Reverse transcriptase domain-containing protein</fullName>
    </submittedName>
</protein>
<evidence type="ECO:0000313" key="2">
    <source>
        <dbReference type="Proteomes" id="UP000275846"/>
    </source>
</evidence>
<proteinExistence type="predicted"/>
<gene>
    <name evidence="1" type="ORF">SSLN_LOCUS7249</name>
</gene>
<dbReference type="Proteomes" id="UP000275846">
    <property type="component" value="Unassembled WGS sequence"/>
</dbReference>
<dbReference type="AlphaFoldDB" id="A0A183SSQ1"/>
<dbReference type="STRING" id="70667.A0A183SSQ1"/>
<dbReference type="EMBL" id="UYSU01034056">
    <property type="protein sequence ID" value="VDL93634.1"/>
    <property type="molecule type" value="Genomic_DNA"/>
</dbReference>
<evidence type="ECO:0000313" key="3">
    <source>
        <dbReference type="WBParaSite" id="SSLN_0000749801-mRNA-1"/>
    </source>
</evidence>
<name>A0A183SSQ1_SCHSO</name>
<sequence length="203" mass="22976">MGSKTEDPPQIICCNRSRTGPQALEDRNAVRITFIDFQKAFNTTVSPLTPIAVKDCSAYKSCDDSMNDGIMQHALSKLCERFQELATLDLTRCDLIDWFDGICNIYLDADTFANVEKLLQNITYSCNSIKHTALLFDAKLAWSSLPMKEMRLLYRYLVSSIFNVPPDLDLVAISPKAKHMGRQASFHPYWLCGVVGMKRPIRV</sequence>
<dbReference type="OrthoDB" id="2139348at2759"/>
<organism evidence="3">
    <name type="scientific">Schistocephalus solidus</name>
    <name type="common">Tapeworm</name>
    <dbReference type="NCBI Taxonomy" id="70667"/>
    <lineage>
        <taxon>Eukaryota</taxon>
        <taxon>Metazoa</taxon>
        <taxon>Spiralia</taxon>
        <taxon>Lophotrochozoa</taxon>
        <taxon>Platyhelminthes</taxon>
        <taxon>Cestoda</taxon>
        <taxon>Eucestoda</taxon>
        <taxon>Diphyllobothriidea</taxon>
        <taxon>Diphyllobothriidae</taxon>
        <taxon>Schistocephalus</taxon>
    </lineage>
</organism>
<reference evidence="3" key="1">
    <citation type="submission" date="2016-06" db="UniProtKB">
        <authorList>
            <consortium name="WormBaseParasite"/>
        </authorList>
    </citation>
    <scope>IDENTIFICATION</scope>
</reference>
<dbReference type="WBParaSite" id="SSLN_0000749801-mRNA-1">
    <property type="protein sequence ID" value="SSLN_0000749801-mRNA-1"/>
    <property type="gene ID" value="SSLN_0000749801"/>
</dbReference>